<keyword evidence="7" id="KW-1185">Reference proteome</keyword>
<evidence type="ECO:0000259" key="5">
    <source>
        <dbReference type="PROSITE" id="PS50977"/>
    </source>
</evidence>
<keyword evidence="3" id="KW-0804">Transcription</keyword>
<dbReference type="AlphaFoldDB" id="A0A135I834"/>
<dbReference type="OrthoDB" id="63332at2"/>
<dbReference type="PANTHER" id="PTHR30055:SF234">
    <property type="entry name" value="HTH-TYPE TRANSCRIPTIONAL REGULATOR BETI"/>
    <property type="match status" value="1"/>
</dbReference>
<dbReference type="PRINTS" id="PR00455">
    <property type="entry name" value="HTHTETR"/>
</dbReference>
<feature type="domain" description="HTH tetR-type" evidence="5">
    <location>
        <begin position="29"/>
        <end position="89"/>
    </location>
</feature>
<accession>A0A135I834</accession>
<keyword evidence="1" id="KW-0805">Transcription regulation</keyword>
<evidence type="ECO:0000256" key="3">
    <source>
        <dbReference type="ARBA" id="ARBA00023163"/>
    </source>
</evidence>
<protein>
    <submittedName>
        <fullName evidence="6">TetR family transcriptional regulator</fullName>
    </submittedName>
</protein>
<proteinExistence type="predicted"/>
<dbReference type="PROSITE" id="PS50977">
    <property type="entry name" value="HTH_TETR_2"/>
    <property type="match status" value="1"/>
</dbReference>
<name>A0A135I834_9GAMM</name>
<feature type="DNA-binding region" description="H-T-H motif" evidence="4">
    <location>
        <begin position="52"/>
        <end position="71"/>
    </location>
</feature>
<dbReference type="InterPro" id="IPR009057">
    <property type="entry name" value="Homeodomain-like_sf"/>
</dbReference>
<dbReference type="SUPFAM" id="SSF46689">
    <property type="entry name" value="Homeodomain-like"/>
    <property type="match status" value="1"/>
</dbReference>
<evidence type="ECO:0000313" key="6">
    <source>
        <dbReference type="EMBL" id="KXF81612.1"/>
    </source>
</evidence>
<dbReference type="GO" id="GO:0000976">
    <property type="term" value="F:transcription cis-regulatory region binding"/>
    <property type="evidence" value="ECO:0007669"/>
    <property type="project" value="TreeGrafter"/>
</dbReference>
<sequence length="263" mass="29215">MLEQSIDNALSDISGEHEATLSRKQIAIKEREKELLDIARTVVAREGFAQLTMDKVAAASPYSKGTVYNHFNSKEDLIAALAIEALSRELPMFKRALDFNGTSREKCIAMHAGYFVFSQLEPILAMCALVSRTPAVTEKSAPSRLQKLDQLEEIAVAIGDAFVQAGLDAGDLAMRDDVSKDNIVFANWAMGFGTNALVNNAQHSSCVSRQLNTNIVLMNINFLLDGLGWKPLSTEFDYQQTWDRAQRELFSEEIALLNQYSEM</sequence>
<reference evidence="6 7" key="1">
    <citation type="submission" date="2015-11" db="EMBL/GenBank/DDBJ databases">
        <title>Genomic Taxonomy of the Vibrionaceae.</title>
        <authorList>
            <person name="Gomez-Gil B."/>
            <person name="Enciso-Ibarra J."/>
        </authorList>
    </citation>
    <scope>NUCLEOTIDE SEQUENCE [LARGE SCALE GENOMIC DNA]</scope>
    <source>
        <strain evidence="6 7">CAIM 912</strain>
    </source>
</reference>
<dbReference type="STRING" id="294935.ATN88_02745"/>
<dbReference type="EMBL" id="LNTY01000034">
    <property type="protein sequence ID" value="KXF81612.1"/>
    <property type="molecule type" value="Genomic_DNA"/>
</dbReference>
<dbReference type="RefSeq" id="WP_067416975.1">
    <property type="nucleotide sequence ID" value="NZ_LNTY01000034.1"/>
</dbReference>
<evidence type="ECO:0000256" key="1">
    <source>
        <dbReference type="ARBA" id="ARBA00023015"/>
    </source>
</evidence>
<evidence type="ECO:0000256" key="2">
    <source>
        <dbReference type="ARBA" id="ARBA00023125"/>
    </source>
</evidence>
<evidence type="ECO:0000256" key="4">
    <source>
        <dbReference type="PROSITE-ProRule" id="PRU00335"/>
    </source>
</evidence>
<organism evidence="6 7">
    <name type="scientific">Enterovibrio coralii</name>
    <dbReference type="NCBI Taxonomy" id="294935"/>
    <lineage>
        <taxon>Bacteria</taxon>
        <taxon>Pseudomonadati</taxon>
        <taxon>Pseudomonadota</taxon>
        <taxon>Gammaproteobacteria</taxon>
        <taxon>Vibrionales</taxon>
        <taxon>Vibrionaceae</taxon>
        <taxon>Enterovibrio</taxon>
    </lineage>
</organism>
<dbReference type="GO" id="GO:0003700">
    <property type="term" value="F:DNA-binding transcription factor activity"/>
    <property type="evidence" value="ECO:0007669"/>
    <property type="project" value="TreeGrafter"/>
</dbReference>
<comment type="caution">
    <text evidence="6">The sequence shown here is derived from an EMBL/GenBank/DDBJ whole genome shotgun (WGS) entry which is preliminary data.</text>
</comment>
<keyword evidence="2 4" id="KW-0238">DNA-binding</keyword>
<gene>
    <name evidence="6" type="ORF">ATN88_02745</name>
</gene>
<dbReference type="InterPro" id="IPR050109">
    <property type="entry name" value="HTH-type_TetR-like_transc_reg"/>
</dbReference>
<dbReference type="InterPro" id="IPR001647">
    <property type="entry name" value="HTH_TetR"/>
</dbReference>
<dbReference type="Gene3D" id="1.10.357.10">
    <property type="entry name" value="Tetracycline Repressor, domain 2"/>
    <property type="match status" value="1"/>
</dbReference>
<dbReference type="Pfam" id="PF00440">
    <property type="entry name" value="TetR_N"/>
    <property type="match status" value="1"/>
</dbReference>
<evidence type="ECO:0000313" key="7">
    <source>
        <dbReference type="Proteomes" id="UP000070529"/>
    </source>
</evidence>
<dbReference type="Proteomes" id="UP000070529">
    <property type="component" value="Unassembled WGS sequence"/>
</dbReference>
<dbReference type="PANTHER" id="PTHR30055">
    <property type="entry name" value="HTH-TYPE TRANSCRIPTIONAL REGULATOR RUTR"/>
    <property type="match status" value="1"/>
</dbReference>